<reference evidence="9" key="1">
    <citation type="journal article" date="2022" name="bioRxiv">
        <title>Sequencing and chromosome-scale assembly of the giantPleurodeles waltlgenome.</title>
        <authorList>
            <person name="Brown T."/>
            <person name="Elewa A."/>
            <person name="Iarovenko S."/>
            <person name="Subramanian E."/>
            <person name="Araus A.J."/>
            <person name="Petzold A."/>
            <person name="Susuki M."/>
            <person name="Suzuki K.-i.T."/>
            <person name="Hayashi T."/>
            <person name="Toyoda A."/>
            <person name="Oliveira C."/>
            <person name="Osipova E."/>
            <person name="Leigh N.D."/>
            <person name="Simon A."/>
            <person name="Yun M.H."/>
        </authorList>
    </citation>
    <scope>NUCLEOTIDE SEQUENCE</scope>
    <source>
        <strain evidence="9">20211129_DDA</strain>
        <tissue evidence="9">Liver</tissue>
    </source>
</reference>
<dbReference type="EMBL" id="JANPWB010000012">
    <property type="protein sequence ID" value="KAJ1112906.1"/>
    <property type="molecule type" value="Genomic_DNA"/>
</dbReference>
<gene>
    <name evidence="9" type="ORF">NDU88_001167</name>
</gene>
<dbReference type="Proteomes" id="UP001066276">
    <property type="component" value="Chromosome 8"/>
</dbReference>
<comment type="subcellular location">
    <subcellularLocation>
        <location evidence="1">Secreted</location>
    </subcellularLocation>
</comment>
<sequence>MICFRFFSSNFFKAAGLLIASGCAWYLGYLFAEVLPENTVEVAMNNLQSIAEKPVVKAPPPKRQKCDHWVACPPNTYAYRLLSGGGKDSFPKICFEDELLVGEKKSNVGRGMNIAIVNYATGKAVDTKVFDMYDGDFAGPMVTFINNAPQGSILLISTYDDGASRLTEDAKKTIEGLGCKEIRNIRFRSSWVCISIKGVTFPNDLQKEKINHSDNNKNRYDGWPAEIQIEGCLPKDLK</sequence>
<comment type="caution">
    <text evidence="9">The sequence shown here is derived from an EMBL/GenBank/DDBJ whole genome shotgun (WGS) entry which is preliminary data.</text>
</comment>
<proteinExistence type="inferred from homology"/>
<dbReference type="AlphaFoldDB" id="A0AAV7NA96"/>
<evidence type="ECO:0000256" key="1">
    <source>
        <dbReference type="ARBA" id="ARBA00004613"/>
    </source>
</evidence>
<dbReference type="GO" id="GO:0005576">
    <property type="term" value="C:extracellular region"/>
    <property type="evidence" value="ECO:0007669"/>
    <property type="project" value="UniProtKB-SubCell"/>
</dbReference>
<keyword evidence="3" id="KW-0964">Secreted</keyword>
<accession>A0AAV7NA96</accession>
<keyword evidence="4" id="KW-0732">Signal</keyword>
<keyword evidence="5 7" id="KW-0430">Lectin</keyword>
<dbReference type="InterPro" id="IPR039220">
    <property type="entry name" value="FAM3"/>
</dbReference>
<keyword evidence="10" id="KW-1185">Reference proteome</keyword>
<dbReference type="InterPro" id="IPR039477">
    <property type="entry name" value="ILEI/PANDER_dom"/>
</dbReference>
<evidence type="ECO:0000256" key="5">
    <source>
        <dbReference type="ARBA" id="ARBA00022734"/>
    </source>
</evidence>
<keyword evidence="6" id="KW-1015">Disulfide bond</keyword>
<dbReference type="PANTHER" id="PTHR14592">
    <property type="entry name" value="UNCHARACTERIZED FAM3"/>
    <property type="match status" value="1"/>
</dbReference>
<protein>
    <recommendedName>
        <fullName evidence="8">ILEI/PANDER domain-containing protein</fullName>
    </recommendedName>
</protein>
<organism evidence="9 10">
    <name type="scientific">Pleurodeles waltl</name>
    <name type="common">Iberian ribbed newt</name>
    <dbReference type="NCBI Taxonomy" id="8319"/>
    <lineage>
        <taxon>Eukaryota</taxon>
        <taxon>Metazoa</taxon>
        <taxon>Chordata</taxon>
        <taxon>Craniata</taxon>
        <taxon>Vertebrata</taxon>
        <taxon>Euteleostomi</taxon>
        <taxon>Amphibia</taxon>
        <taxon>Batrachia</taxon>
        <taxon>Caudata</taxon>
        <taxon>Salamandroidea</taxon>
        <taxon>Salamandridae</taxon>
        <taxon>Pleurodelinae</taxon>
        <taxon>Pleurodeles</taxon>
    </lineage>
</organism>
<dbReference type="Pfam" id="PF15711">
    <property type="entry name" value="ILEI"/>
    <property type="match status" value="1"/>
</dbReference>
<evidence type="ECO:0000256" key="6">
    <source>
        <dbReference type="ARBA" id="ARBA00023157"/>
    </source>
</evidence>
<evidence type="ECO:0000256" key="2">
    <source>
        <dbReference type="ARBA" id="ARBA00010905"/>
    </source>
</evidence>
<evidence type="ECO:0000256" key="7">
    <source>
        <dbReference type="PROSITE-ProRule" id="PRU01375"/>
    </source>
</evidence>
<evidence type="ECO:0000313" key="10">
    <source>
        <dbReference type="Proteomes" id="UP001066276"/>
    </source>
</evidence>
<dbReference type="PROSITE" id="PS52031">
    <property type="entry name" value="GG_LECTIN"/>
    <property type="match status" value="1"/>
</dbReference>
<evidence type="ECO:0000256" key="4">
    <source>
        <dbReference type="ARBA" id="ARBA00022729"/>
    </source>
</evidence>
<name>A0AAV7NA96_PLEWA</name>
<evidence type="ECO:0000256" key="3">
    <source>
        <dbReference type="ARBA" id="ARBA00022525"/>
    </source>
</evidence>
<feature type="domain" description="ILEI/PANDER" evidence="8">
    <location>
        <begin position="110"/>
        <end position="198"/>
    </location>
</feature>
<evidence type="ECO:0000313" key="9">
    <source>
        <dbReference type="EMBL" id="KAJ1112906.1"/>
    </source>
</evidence>
<evidence type="ECO:0000259" key="8">
    <source>
        <dbReference type="Pfam" id="PF15711"/>
    </source>
</evidence>
<comment type="similarity">
    <text evidence="2">Belongs to the FAM3 family.</text>
</comment>
<dbReference type="GO" id="GO:0030246">
    <property type="term" value="F:carbohydrate binding"/>
    <property type="evidence" value="ECO:0007669"/>
    <property type="project" value="UniProtKB-UniRule"/>
</dbReference>